<keyword evidence="3" id="KW-0325">Glycoprotein</keyword>
<dbReference type="SUPFAM" id="SSF63829">
    <property type="entry name" value="Calcium-dependent phosphotriesterase"/>
    <property type="match status" value="1"/>
</dbReference>
<dbReference type="InterPro" id="IPR001258">
    <property type="entry name" value="NHL_repeat"/>
</dbReference>
<evidence type="ECO:0000313" key="4">
    <source>
        <dbReference type="EMBL" id="SVA73913.1"/>
    </source>
</evidence>
<dbReference type="PROSITE" id="PS51125">
    <property type="entry name" value="NHL"/>
    <property type="match status" value="2"/>
</dbReference>
<keyword evidence="2" id="KW-0677">Repeat</keyword>
<keyword evidence="1" id="KW-0732">Signal</keyword>
<protein>
    <recommendedName>
        <fullName evidence="5">Peptidylamidoglycolate lyase</fullName>
    </recommendedName>
</protein>
<dbReference type="Gene3D" id="2.120.10.30">
    <property type="entry name" value="TolB, C-terminal domain"/>
    <property type="match status" value="1"/>
</dbReference>
<evidence type="ECO:0000256" key="2">
    <source>
        <dbReference type="ARBA" id="ARBA00022737"/>
    </source>
</evidence>
<dbReference type="AlphaFoldDB" id="A0A381YBK1"/>
<dbReference type="PROSITE" id="PS51257">
    <property type="entry name" value="PROKAR_LIPOPROTEIN"/>
    <property type="match status" value="1"/>
</dbReference>
<sequence length="413" mass="45635">MRRKRNLFIWSSLLALIIACGVEQPAVDEAADEQATGGKMAPMFEVDPLWPKNLPNHWLMGATIGVDVDSQDHIWIVHRNTPDQFAARTEVGLVQDPPLSECCAPGPPVLEFDQEGNLVGHWGGPGTETGDYVWPESNHGITIDHMDNVWIGGNGRADSHVLKFARDGTFLMSVGKYGARLVGEEVVRDSHDMESFGRVAKIGIDAEANEAYFADGYFNKRVAVVDMDSGEIKRYWGAYGNEPDDELDLGRYSPDSEPASQFRGPVHCSEISNDGHVYVCDRAADRIQVFQKDGSFVKEVFIAPETLSQGSTWDLDFSPDPEQTYLYLADGQNMKVYIIERETMEVLTAFGDGGRQPGMFFAVHSLAVDSDGNIYTTETYQGRRVQKFVYKGLGPIPAGAEGMNSQGPVWPTQ</sequence>
<dbReference type="PANTHER" id="PTHR10680">
    <property type="entry name" value="PEPTIDYL-GLYCINE ALPHA-AMIDATING MONOOXYGENASE"/>
    <property type="match status" value="1"/>
</dbReference>
<dbReference type="InterPro" id="IPR011042">
    <property type="entry name" value="6-blade_b-propeller_TolB-like"/>
</dbReference>
<evidence type="ECO:0008006" key="5">
    <source>
        <dbReference type="Google" id="ProtNLM"/>
    </source>
</evidence>
<name>A0A381YBK1_9ZZZZ</name>
<gene>
    <name evidence="4" type="ORF">METZ01_LOCUS126767</name>
</gene>
<evidence type="ECO:0000256" key="3">
    <source>
        <dbReference type="ARBA" id="ARBA00023180"/>
    </source>
</evidence>
<organism evidence="4">
    <name type="scientific">marine metagenome</name>
    <dbReference type="NCBI Taxonomy" id="408172"/>
    <lineage>
        <taxon>unclassified sequences</taxon>
        <taxon>metagenomes</taxon>
        <taxon>ecological metagenomes</taxon>
    </lineage>
</organism>
<proteinExistence type="predicted"/>
<reference evidence="4" key="1">
    <citation type="submission" date="2018-05" db="EMBL/GenBank/DDBJ databases">
        <authorList>
            <person name="Lanie J.A."/>
            <person name="Ng W.-L."/>
            <person name="Kazmierczak K.M."/>
            <person name="Andrzejewski T.M."/>
            <person name="Davidsen T.M."/>
            <person name="Wayne K.J."/>
            <person name="Tettelin H."/>
            <person name="Glass J.I."/>
            <person name="Rusch D."/>
            <person name="Podicherti R."/>
            <person name="Tsui H.-C.T."/>
            <person name="Winkler M.E."/>
        </authorList>
    </citation>
    <scope>NUCLEOTIDE SEQUENCE</scope>
</reference>
<dbReference type="EMBL" id="UINC01017743">
    <property type="protein sequence ID" value="SVA73913.1"/>
    <property type="molecule type" value="Genomic_DNA"/>
</dbReference>
<dbReference type="PANTHER" id="PTHR10680:SF14">
    <property type="entry name" value="PEPTIDYL-GLYCINE ALPHA-AMIDATING MONOOXYGENASE"/>
    <property type="match status" value="1"/>
</dbReference>
<accession>A0A381YBK1</accession>
<evidence type="ECO:0000256" key="1">
    <source>
        <dbReference type="ARBA" id="ARBA00022729"/>
    </source>
</evidence>